<proteinExistence type="predicted"/>
<dbReference type="EMBL" id="JYDV01000088">
    <property type="protein sequence ID" value="KRZ35550.1"/>
    <property type="molecule type" value="Genomic_DNA"/>
</dbReference>
<reference evidence="3 4" key="1">
    <citation type="submission" date="2015-01" db="EMBL/GenBank/DDBJ databases">
        <title>Evolution of Trichinella species and genotypes.</title>
        <authorList>
            <person name="Korhonen P.K."/>
            <person name="Edoardo P."/>
            <person name="Giuseppe L.R."/>
            <person name="Gasser R.B."/>
        </authorList>
    </citation>
    <scope>NUCLEOTIDE SEQUENCE [LARGE SCALE GENOMIC DNA]</scope>
    <source>
        <strain evidence="2">ISS176</strain>
        <strain evidence="1">ISS470</strain>
    </source>
</reference>
<organism evidence="2 3">
    <name type="scientific">Trichinella pseudospiralis</name>
    <name type="common">Parasitic roundworm</name>
    <dbReference type="NCBI Taxonomy" id="6337"/>
    <lineage>
        <taxon>Eukaryota</taxon>
        <taxon>Metazoa</taxon>
        <taxon>Ecdysozoa</taxon>
        <taxon>Nematoda</taxon>
        <taxon>Enoplea</taxon>
        <taxon>Dorylaimia</taxon>
        <taxon>Trichinellida</taxon>
        <taxon>Trichinellidae</taxon>
        <taxon>Trichinella</taxon>
    </lineage>
</organism>
<dbReference type="EMBL" id="JYDT01000008">
    <property type="protein sequence ID" value="KRY92257.1"/>
    <property type="molecule type" value="Genomic_DNA"/>
</dbReference>
<evidence type="ECO:0000313" key="4">
    <source>
        <dbReference type="Proteomes" id="UP000054995"/>
    </source>
</evidence>
<sequence length="63" mass="7072">MKVKQWPLTAYSLCTETLYLKTKSSNQQKSAVPRTNFFGVFLLVEESVISLEVCAAGRLAYLV</sequence>
<dbReference type="Proteomes" id="UP000054826">
    <property type="component" value="Unassembled WGS sequence"/>
</dbReference>
<protein>
    <submittedName>
        <fullName evidence="2">Uncharacterized protein</fullName>
    </submittedName>
</protein>
<evidence type="ECO:0000313" key="1">
    <source>
        <dbReference type="EMBL" id="KRY92257.1"/>
    </source>
</evidence>
<evidence type="ECO:0000313" key="2">
    <source>
        <dbReference type="EMBL" id="KRZ35550.1"/>
    </source>
</evidence>
<accession>A0A0V1JKR2</accession>
<dbReference type="AlphaFoldDB" id="A0A0V1JKR2"/>
<dbReference type="Proteomes" id="UP000054995">
    <property type="component" value="Unassembled WGS sequence"/>
</dbReference>
<name>A0A0V1JKR2_TRIPS</name>
<evidence type="ECO:0000313" key="3">
    <source>
        <dbReference type="Proteomes" id="UP000054826"/>
    </source>
</evidence>
<comment type="caution">
    <text evidence="2">The sequence shown here is derived from an EMBL/GenBank/DDBJ whole genome shotgun (WGS) entry which is preliminary data.</text>
</comment>
<keyword evidence="4" id="KW-1185">Reference proteome</keyword>
<gene>
    <name evidence="2" type="ORF">T4C_11443</name>
    <name evidence="1" type="ORF">T4D_16066</name>
</gene>